<evidence type="ECO:0000256" key="1">
    <source>
        <dbReference type="SAM" id="Phobius"/>
    </source>
</evidence>
<evidence type="ECO:0000313" key="4">
    <source>
        <dbReference type="Proteomes" id="UP000062973"/>
    </source>
</evidence>
<gene>
    <name evidence="3" type="ORF">AMETH_1031</name>
</gene>
<name>A0A076MJX6_AMYME</name>
<dbReference type="RefSeq" id="WP_017986988.1">
    <property type="nucleotide sequence ID" value="NZ_AQUL01000001.1"/>
</dbReference>
<dbReference type="OrthoDB" id="3389322at2"/>
<reference evidence="3" key="1">
    <citation type="submission" date="2014-07" db="EMBL/GenBank/DDBJ databases">
        <title>Whole Genome Sequence of the Amycolatopsis methanolica 239.</title>
        <authorList>
            <person name="Tang B."/>
        </authorList>
    </citation>
    <scope>NUCLEOTIDE SEQUENCE [LARGE SCALE GENOMIC DNA]</scope>
    <source>
        <strain evidence="3">239</strain>
    </source>
</reference>
<keyword evidence="1" id="KW-1133">Transmembrane helix</keyword>
<keyword evidence="1" id="KW-0472">Membrane</keyword>
<dbReference type="STRING" id="1068978.AMETH_1031"/>
<dbReference type="InterPro" id="IPR025403">
    <property type="entry name" value="TgpA-like_C"/>
</dbReference>
<dbReference type="KEGG" id="amq:AMETH_1031"/>
<dbReference type="PATRIC" id="fig|1068978.7.peg.1082"/>
<accession>A0A076MJX6</accession>
<dbReference type="Proteomes" id="UP000062973">
    <property type="component" value="Chromosome"/>
</dbReference>
<feature type="domain" description="Protein-glutamine gamma-glutamyltransferase-like C-terminal" evidence="2">
    <location>
        <begin position="130"/>
        <end position="200"/>
    </location>
</feature>
<dbReference type="EMBL" id="CP009110">
    <property type="protein sequence ID" value="AIJ21123.1"/>
    <property type="molecule type" value="Genomic_DNA"/>
</dbReference>
<evidence type="ECO:0000313" key="3">
    <source>
        <dbReference type="EMBL" id="AIJ21123.1"/>
    </source>
</evidence>
<dbReference type="AlphaFoldDB" id="A0A076MJX6"/>
<organism evidence="3 4">
    <name type="scientific">Amycolatopsis methanolica 239</name>
    <dbReference type="NCBI Taxonomy" id="1068978"/>
    <lineage>
        <taxon>Bacteria</taxon>
        <taxon>Bacillati</taxon>
        <taxon>Actinomycetota</taxon>
        <taxon>Actinomycetes</taxon>
        <taxon>Pseudonocardiales</taxon>
        <taxon>Pseudonocardiaceae</taxon>
        <taxon>Amycolatopsis</taxon>
        <taxon>Amycolatopsis methanolica group</taxon>
    </lineage>
</organism>
<keyword evidence="1" id="KW-0812">Transmembrane</keyword>
<protein>
    <submittedName>
        <fullName evidence="3">Integral membrane protein</fullName>
    </submittedName>
</protein>
<dbReference type="eggNOG" id="ENOG5032SSX">
    <property type="taxonomic scope" value="Bacteria"/>
</dbReference>
<dbReference type="Pfam" id="PF13559">
    <property type="entry name" value="DUF4129"/>
    <property type="match status" value="1"/>
</dbReference>
<dbReference type="HOGENOM" id="CLU_097507_0_0_11"/>
<sequence length="211" mass="22541">MIPGLLAGVPVVVDADDARRAAEAELSDPAYALAQPSWFDRAIGWLAERIADLFNGAAGLVPGGGFGVLVLIAVLVLVIVVVRLRVGPLARSARRPAAVFADRSRTAQDYRDAAERAFAAGELDVAVRDRFRAVVRTLEERGVLDERAGRTADEAAREAGGPLPSARDALRQGAELFDAVHYGGRPATAEGYQHLAELDELVRRTRPEVPA</sequence>
<proteinExistence type="predicted"/>
<keyword evidence="4" id="KW-1185">Reference proteome</keyword>
<feature type="transmembrane region" description="Helical" evidence="1">
    <location>
        <begin position="66"/>
        <end position="86"/>
    </location>
</feature>
<evidence type="ECO:0000259" key="2">
    <source>
        <dbReference type="Pfam" id="PF13559"/>
    </source>
</evidence>